<dbReference type="InterPro" id="IPR028098">
    <property type="entry name" value="Glyco_trans_4-like_N"/>
</dbReference>
<accession>A0A1H2DXH9</accession>
<dbReference type="EMBL" id="LT629787">
    <property type="protein sequence ID" value="SDT87537.1"/>
    <property type="molecule type" value="Genomic_DNA"/>
</dbReference>
<proteinExistence type="predicted"/>
<sequence length="741" mass="83876">MQKPSRLQLAYYLVVLLVLVLITYQLYLFFSESRYASMHVAQLEEIHASVGNEQVFSFAVIGNINNSSNIFQKQMIPVLNQSEHRFLISAGNAVSSGAEENYRSLLNMLAELEMPWLLTYGENENSDFGDFRYYQYLGPYFFSFTVGNNHFIFLDGTGNSPYRWQLDWLSRELDNSEADNRFLFVGLPLHPPLEETPIFEEDNYFSDPEIARQLLEIIEQGEVDMVFSTNLSLLHETNINGVQHITTGGGGGIIVDGENSFHHYLAVSVNGDQIAINPITPDIGKSSLLRTLDSIWSAIYTFFYVSLARLLIIVSVLVLVGLKLREIIYQDRDFYTHFSIDDSQYRQRKKRIVFFTNNFFPFISGVTLSIQRLSEGLKQLGHHVHIVAPDYGKSTPPMPDITRVRTLLSFGQSREFRLTNPLQAGLKKQMNQLRPDLVHVHHPFWLGSLGMWRAKRAGVPVIYTYHTRLEMYAHYVPLPGALFRNVISHLIIRRFCNKCNGIVVPTYSTAEYLRLIGVDRQLFVQPTGVEFAHFNQPHRLTREHLRQQLGLGITEKVLISVSRLGKEKNIKFLLDALAELQKNPEQPVRLVLVGQGDDKAFLQKHAQSLGVADRVVFAGPVKPEDMPAYYQMADLFVFASKSETQGMVILEAMSAGLPVVAIRSSGIDDVIDDGHTGYKTLDDIGIWSSKVSELLGNEEKRLQFSHAAVAVAEQHDVSVFANNIDGFYSEVLAAFHAEQAT</sequence>
<keyword evidence="1" id="KW-1133">Transmembrane helix</keyword>
<evidence type="ECO:0000313" key="5">
    <source>
        <dbReference type="Proteomes" id="UP000243924"/>
    </source>
</evidence>
<reference evidence="5" key="1">
    <citation type="submission" date="2016-10" db="EMBL/GenBank/DDBJ databases">
        <authorList>
            <person name="Varghese N."/>
            <person name="Submissions S."/>
        </authorList>
    </citation>
    <scope>NUCLEOTIDE SEQUENCE [LARGE SCALE GENOMIC DNA]</scope>
    <source>
        <strain evidence="5">CECT 8338</strain>
    </source>
</reference>
<evidence type="ECO:0000313" key="4">
    <source>
        <dbReference type="EMBL" id="SDT87537.1"/>
    </source>
</evidence>
<gene>
    <name evidence="4" type="ORF">SAMN05216210_0073</name>
</gene>
<keyword evidence="4" id="KW-0808">Transferase</keyword>
<keyword evidence="1" id="KW-0812">Transmembrane</keyword>
<name>A0A1H2DXH9_9GAMM</name>
<organism evidence="4 5">
    <name type="scientific">Halopseudomonas salegens</name>
    <dbReference type="NCBI Taxonomy" id="1434072"/>
    <lineage>
        <taxon>Bacteria</taxon>
        <taxon>Pseudomonadati</taxon>
        <taxon>Pseudomonadota</taxon>
        <taxon>Gammaproteobacteria</taxon>
        <taxon>Pseudomonadales</taxon>
        <taxon>Pseudomonadaceae</taxon>
        <taxon>Halopseudomonas</taxon>
    </lineage>
</organism>
<feature type="domain" description="Glycosyl transferase family 1" evidence="2">
    <location>
        <begin position="542"/>
        <end position="708"/>
    </location>
</feature>
<dbReference type="Gene3D" id="3.60.21.10">
    <property type="match status" value="1"/>
</dbReference>
<dbReference type="InterPro" id="IPR001296">
    <property type="entry name" value="Glyco_trans_1"/>
</dbReference>
<dbReference type="AlphaFoldDB" id="A0A1H2DXH9"/>
<dbReference type="PANTHER" id="PTHR45947:SF3">
    <property type="entry name" value="SULFOQUINOVOSYL TRANSFERASE SQD2"/>
    <property type="match status" value="1"/>
</dbReference>
<evidence type="ECO:0000259" key="2">
    <source>
        <dbReference type="Pfam" id="PF00534"/>
    </source>
</evidence>
<dbReference type="Gene3D" id="3.40.50.2000">
    <property type="entry name" value="Glycogen Phosphorylase B"/>
    <property type="match status" value="2"/>
</dbReference>
<feature type="transmembrane region" description="Helical" evidence="1">
    <location>
        <begin position="295"/>
        <end position="322"/>
    </location>
</feature>
<dbReference type="STRING" id="1434072.SAMN05216210_0073"/>
<dbReference type="GO" id="GO:0016757">
    <property type="term" value="F:glycosyltransferase activity"/>
    <property type="evidence" value="ECO:0007669"/>
    <property type="project" value="InterPro"/>
</dbReference>
<dbReference type="SUPFAM" id="SSF56300">
    <property type="entry name" value="Metallo-dependent phosphatases"/>
    <property type="match status" value="1"/>
</dbReference>
<dbReference type="InterPro" id="IPR029052">
    <property type="entry name" value="Metallo-depent_PP-like"/>
</dbReference>
<dbReference type="Pfam" id="PF13439">
    <property type="entry name" value="Glyco_transf_4"/>
    <property type="match status" value="1"/>
</dbReference>
<dbReference type="Proteomes" id="UP000243924">
    <property type="component" value="Chromosome I"/>
</dbReference>
<dbReference type="Pfam" id="PF00534">
    <property type="entry name" value="Glycos_transf_1"/>
    <property type="match status" value="1"/>
</dbReference>
<dbReference type="InterPro" id="IPR050194">
    <property type="entry name" value="Glycosyltransferase_grp1"/>
</dbReference>
<feature type="transmembrane region" description="Helical" evidence="1">
    <location>
        <begin position="352"/>
        <end position="370"/>
    </location>
</feature>
<keyword evidence="1" id="KW-0472">Membrane</keyword>
<feature type="domain" description="Glycosyltransferase subfamily 4-like N-terminal" evidence="3">
    <location>
        <begin position="364"/>
        <end position="530"/>
    </location>
</feature>
<dbReference type="RefSeq" id="WP_092383053.1">
    <property type="nucleotide sequence ID" value="NZ_LT629787.1"/>
</dbReference>
<keyword evidence="5" id="KW-1185">Reference proteome</keyword>
<feature type="transmembrane region" description="Helical" evidence="1">
    <location>
        <begin position="9"/>
        <end position="30"/>
    </location>
</feature>
<dbReference type="SUPFAM" id="SSF53756">
    <property type="entry name" value="UDP-Glycosyltransferase/glycogen phosphorylase"/>
    <property type="match status" value="1"/>
</dbReference>
<evidence type="ECO:0000256" key="1">
    <source>
        <dbReference type="SAM" id="Phobius"/>
    </source>
</evidence>
<dbReference type="OrthoDB" id="9802525at2"/>
<evidence type="ECO:0000259" key="3">
    <source>
        <dbReference type="Pfam" id="PF13439"/>
    </source>
</evidence>
<protein>
    <submittedName>
        <fullName evidence="4">Glycosyltransferase involved in cell wall bisynthesis</fullName>
    </submittedName>
</protein>
<dbReference type="PANTHER" id="PTHR45947">
    <property type="entry name" value="SULFOQUINOVOSYL TRANSFERASE SQD2"/>
    <property type="match status" value="1"/>
</dbReference>